<feature type="compositionally biased region" description="Basic and acidic residues" evidence="1">
    <location>
        <begin position="838"/>
        <end position="851"/>
    </location>
</feature>
<feature type="compositionally biased region" description="Polar residues" evidence="1">
    <location>
        <begin position="245"/>
        <end position="261"/>
    </location>
</feature>
<organism evidence="2 3">
    <name type="scientific">Paraphaeosphaeria sporulosa</name>
    <dbReference type="NCBI Taxonomy" id="1460663"/>
    <lineage>
        <taxon>Eukaryota</taxon>
        <taxon>Fungi</taxon>
        <taxon>Dikarya</taxon>
        <taxon>Ascomycota</taxon>
        <taxon>Pezizomycotina</taxon>
        <taxon>Dothideomycetes</taxon>
        <taxon>Pleosporomycetidae</taxon>
        <taxon>Pleosporales</taxon>
        <taxon>Massarineae</taxon>
        <taxon>Didymosphaeriaceae</taxon>
        <taxon>Paraphaeosphaeria</taxon>
    </lineage>
</organism>
<protein>
    <recommendedName>
        <fullName evidence="4">Telomere replication protein EST3</fullName>
    </recommendedName>
</protein>
<feature type="compositionally biased region" description="Polar residues" evidence="1">
    <location>
        <begin position="605"/>
        <end position="620"/>
    </location>
</feature>
<evidence type="ECO:0000313" key="3">
    <source>
        <dbReference type="Proteomes" id="UP000077069"/>
    </source>
</evidence>
<feature type="region of interest" description="Disordered" evidence="1">
    <location>
        <begin position="422"/>
        <end position="578"/>
    </location>
</feature>
<dbReference type="STRING" id="1460663.A0A177CJ34"/>
<feature type="compositionally biased region" description="Polar residues" evidence="1">
    <location>
        <begin position="641"/>
        <end position="661"/>
    </location>
</feature>
<feature type="region of interest" description="Disordered" evidence="1">
    <location>
        <begin position="598"/>
        <end position="792"/>
    </location>
</feature>
<feature type="compositionally biased region" description="Acidic residues" evidence="1">
    <location>
        <begin position="554"/>
        <end position="564"/>
    </location>
</feature>
<name>A0A177CJ34_9PLEO</name>
<evidence type="ECO:0000256" key="1">
    <source>
        <dbReference type="SAM" id="MobiDB-lite"/>
    </source>
</evidence>
<feature type="region of interest" description="Disordered" evidence="1">
    <location>
        <begin position="1165"/>
        <end position="1320"/>
    </location>
</feature>
<feature type="compositionally biased region" description="Low complexity" evidence="1">
    <location>
        <begin position="1256"/>
        <end position="1268"/>
    </location>
</feature>
<feature type="compositionally biased region" description="Polar residues" evidence="1">
    <location>
        <begin position="1301"/>
        <end position="1311"/>
    </location>
</feature>
<dbReference type="InParanoid" id="A0A177CJ34"/>
<feature type="region of interest" description="Disordered" evidence="1">
    <location>
        <begin position="812"/>
        <end position="930"/>
    </location>
</feature>
<feature type="compositionally biased region" description="Low complexity" evidence="1">
    <location>
        <begin position="1226"/>
        <end position="1238"/>
    </location>
</feature>
<dbReference type="GeneID" id="28770401"/>
<reference evidence="2 3" key="1">
    <citation type="submission" date="2016-05" db="EMBL/GenBank/DDBJ databases">
        <title>Comparative analysis of secretome profiles of manganese(II)-oxidizing ascomycete fungi.</title>
        <authorList>
            <consortium name="DOE Joint Genome Institute"/>
            <person name="Zeiner C.A."/>
            <person name="Purvine S.O."/>
            <person name="Zink E.M."/>
            <person name="Wu S."/>
            <person name="Pasa-Tolic L."/>
            <person name="Chaput D.L."/>
            <person name="Haridas S."/>
            <person name="Grigoriev I.V."/>
            <person name="Santelli C.M."/>
            <person name="Hansel C.M."/>
        </authorList>
    </citation>
    <scope>NUCLEOTIDE SEQUENCE [LARGE SCALE GENOMIC DNA]</scope>
    <source>
        <strain evidence="2 3">AP3s5-JAC2a</strain>
    </source>
</reference>
<feature type="compositionally biased region" description="Low complexity" evidence="1">
    <location>
        <begin position="621"/>
        <end position="633"/>
    </location>
</feature>
<feature type="compositionally biased region" description="Polar residues" evidence="1">
    <location>
        <begin position="534"/>
        <end position="546"/>
    </location>
</feature>
<evidence type="ECO:0008006" key="4">
    <source>
        <dbReference type="Google" id="ProtNLM"/>
    </source>
</evidence>
<proteinExistence type="predicted"/>
<feature type="region of interest" description="Disordered" evidence="1">
    <location>
        <begin position="175"/>
        <end position="361"/>
    </location>
</feature>
<keyword evidence="3" id="KW-1185">Reference proteome</keyword>
<sequence length="1320" mass="143814">MDRVWLEQEIATQLDLASAWLTRTDGSSDEEWARLNLFQDSGSSLRILVRVSEERRDNCLHIVKLDPLTLTDGAASIEASLSPECYTSLRARQSHIPLAVRKYTLRYTPYGPPRHRITFTLDSVDPEYRAGISKQSFGDLRPIHLCEDVVESAHKLRQIRIESDRRCFGTVECKREEQARMSPVGSPSEDGSNEERNPDTQMAYGTQVAHRIRTPSKTTGRITEPAHQAQDDDSRRTALLGLLKSRTTAAAPSTSDITNESPRVDTDGVPSGPRAVRESLPSPGHSRVSNIFLNPAAHGDAPKPPSAGGFSRTSTSRASNEGLAPPTDRLQSTRLPPSYPRQNAADKPPVSVTTSSTLEDPVPEWLKDTCRADGCGRVPGPQQKLLSSWQKHRAGTRNRFPDANVPIHLFNAFKQFKIKATLPGSESSDEEGSSASTTNSPEEEDIPDVGTGIRTDSAAYAAPEENDDLSDGEASTPSTLTSWSSSPLREPPEAPFRPGHILPPDSSLPDQSPASQREPEQASPVQEAQRVVAFQSSSEENISGPRSSPPLVPEGDDSDMDMEMDLPRGLEEGTSVRNIPPAATATLKAAVVQVKETPYPKEKNQASPANVNFSARAQQQTSSGTSNDTSSTSIILGTYHDPSSSAKSVTHGTDTVPSQSIALVASYKRHEENVEPVDVSMVDANDEPPPPSPDFEDQRQHAHSPASPSSHLGNLNSRLEPEQPYAEDGISSLMSPGLSPVSGQRLQLVAEANVKSHAKRKLEPSPSTRRPFKRGKMPRFDGFPKAESTDYRDDLEEDYKAHLEEFIQRERAASRASLASNNPENRASPHAQPMSTCDSKEASRGTEKAPEDLQAQSAVNTDAMERDEHVASGHQDVDLDQTHQQAREGSPRSTAGGSEPRNSEFASSEAKPQILTQSLTLAPEVPRDADMEIDDLETGDSSVGRHMEIDDLEASDSDIEAARIGNAEANQKIVTQEIRGQDASHHLQARLSTSPPPNPAFLATTPKVVRPDMPISKSGTIFEVFKTTYPAYTGDIRHFLGQCKQMEKLDDQDKMVPKWQWDDFIIRNRTDYKDYANQCLDYGEDAEPYYRFYKDNIRDTLYTEGIIASRKTLAAAIGELEGGIAAKATAATRKDTVAKISKSQSSTRRSDTEIFAAKSSTVMAKAPVSKAPARSQAGLEGSSPVPNIHRKPRQSLPPAFSKKSGVKTSTAHRTSKERPRQSFQTSSSRDPSPLPSSSGLIIGAVHHAQHAEPFNRSSTSHSTSTRRPSMQRTSSGSRVSMEPTGDPYRDFVFAMGRAKSFTGNDSVRSPSTPAPGGGNK</sequence>
<dbReference type="OrthoDB" id="3538943at2759"/>
<feature type="compositionally biased region" description="Basic and acidic residues" evidence="1">
    <location>
        <begin position="863"/>
        <end position="890"/>
    </location>
</feature>
<gene>
    <name evidence="2" type="ORF">CC84DRAFT_621506</name>
</gene>
<feature type="compositionally biased region" description="Basic and acidic residues" evidence="1">
    <location>
        <begin position="778"/>
        <end position="792"/>
    </location>
</feature>
<dbReference type="RefSeq" id="XP_018037162.1">
    <property type="nucleotide sequence ID" value="XM_018186915.1"/>
</dbReference>
<evidence type="ECO:0000313" key="2">
    <source>
        <dbReference type="EMBL" id="OAG06797.1"/>
    </source>
</evidence>
<dbReference type="Proteomes" id="UP000077069">
    <property type="component" value="Unassembled WGS sequence"/>
</dbReference>
<accession>A0A177CJ34</accession>
<dbReference type="EMBL" id="KV441551">
    <property type="protein sequence ID" value="OAG06797.1"/>
    <property type="molecule type" value="Genomic_DNA"/>
</dbReference>
<feature type="compositionally biased region" description="Low complexity" evidence="1">
    <location>
        <begin position="475"/>
        <end position="488"/>
    </location>
</feature>
<feature type="compositionally biased region" description="Low complexity" evidence="1">
    <location>
        <begin position="502"/>
        <end position="516"/>
    </location>
</feature>